<dbReference type="FunFam" id="1.20.58.60:FF:000191">
    <property type="entry name" value="Spectrin, beta, non-erythrocytic 5"/>
    <property type="match status" value="1"/>
</dbReference>
<evidence type="ECO:0000256" key="5">
    <source>
        <dbReference type="ARBA" id="ARBA00022490"/>
    </source>
</evidence>
<feature type="coiled-coil region" evidence="13">
    <location>
        <begin position="3513"/>
        <end position="3583"/>
    </location>
</feature>
<organism evidence="18 19">
    <name type="scientific">Pleurodeles waltl</name>
    <name type="common">Iberian ribbed newt</name>
    <dbReference type="NCBI Taxonomy" id="8319"/>
    <lineage>
        <taxon>Eukaryota</taxon>
        <taxon>Metazoa</taxon>
        <taxon>Chordata</taxon>
        <taxon>Craniata</taxon>
        <taxon>Vertebrata</taxon>
        <taxon>Euteleostomi</taxon>
        <taxon>Amphibia</taxon>
        <taxon>Batrachia</taxon>
        <taxon>Caudata</taxon>
        <taxon>Salamandroidea</taxon>
        <taxon>Salamandridae</taxon>
        <taxon>Pleurodelinae</taxon>
        <taxon>Pleurodeles</taxon>
    </lineage>
</organism>
<dbReference type="InterPro" id="IPR036872">
    <property type="entry name" value="CH_dom_sf"/>
</dbReference>
<dbReference type="InterPro" id="IPR001715">
    <property type="entry name" value="CH_dom"/>
</dbReference>
<dbReference type="Gene3D" id="1.10.418.10">
    <property type="entry name" value="Calponin-like domain"/>
    <property type="match status" value="2"/>
</dbReference>
<dbReference type="PANTHER" id="PTHR11915">
    <property type="entry name" value="SPECTRIN/FILAMIN RELATED CYTOSKELETAL PROTEIN"/>
    <property type="match status" value="1"/>
</dbReference>
<feature type="coiled-coil region" evidence="13">
    <location>
        <begin position="2708"/>
        <end position="2778"/>
    </location>
</feature>
<dbReference type="FunFam" id="1.20.58.60:FF:000135">
    <property type="entry name" value="Spectrin beta chain, non-erythrocytic"/>
    <property type="match status" value="1"/>
</dbReference>
<dbReference type="Proteomes" id="UP001066276">
    <property type="component" value="Chromosome 9"/>
</dbReference>
<feature type="domain" description="Calponin-homology (CH)" evidence="17">
    <location>
        <begin position="142"/>
        <end position="247"/>
    </location>
</feature>
<dbReference type="CDD" id="cd00176">
    <property type="entry name" value="SPEC"/>
    <property type="match status" value="15"/>
</dbReference>
<name>A0AAV7MNC0_PLEWA</name>
<keyword evidence="5" id="KW-0963">Cytoplasm</keyword>
<dbReference type="GO" id="GO:0005737">
    <property type="term" value="C:cytoplasm"/>
    <property type="evidence" value="ECO:0007669"/>
    <property type="project" value="UniProtKB-ARBA"/>
</dbReference>
<feature type="domain" description="PH" evidence="16">
    <location>
        <begin position="3793"/>
        <end position="3901"/>
    </location>
</feature>
<dbReference type="SMART" id="SM00233">
    <property type="entry name" value="PH"/>
    <property type="match status" value="1"/>
</dbReference>
<sequence length="4003" mass="461679">MSEEYDEGHIKNLQEQRMSVQKKTFTNWMNNILAQDTGTILITDIYTELKDGIYLLRLLELISGEVLPRPSKGRMRVHFLENNSKAITFLKTKVPVKLIGPENIVDGDRILILGLIWIIILRFQIANITLDKEEFGPSAAALSAKEALLIWCQRKTAGYSNVNVQDFSRSWRDGLAFNAIIHAHRPDLINYGSLKENQPIRNLNNAFLVAEQKLGISKLLDAEDVVVPQPDEKSIMTYVSLYYHYFSKMRQGQTVQKRISNIMSLLVAIDTLKSQYEQMVSELLKWIKQKVLEMNDQHFPNSLKGMRQLMLKFKTYRTVEKPPKYQERGMIEAHLFNIQTKLRANNLRPYAPPEGKSLSDIEKFWSLLEKTEHNREKALQCELVRLEKLEQLAQRFQKKADLRRSYLQDMNRVVEKQNIQPETFDQAEAATKKMEAIEADMLAREQRFRALADLAAVLARENYHSKNTILQTQEDISRQWRELCGKLKLHKESLDTMKKLLGLLRDIDTITEELKALQELMSSRDYGKQLLEVEDLLQKHTLAESQISSHGDVVQHISHQAAEVTKAKNAKPELLQSRVRKLNQNYQNLVDLSKLRRSHLQETLKRFEFFRDCGEEELWINEKWQLVRLASLGKDQSQILTSIKKHKALEAECNSHRTICENVVKQGQDLCRRDVSNEGEIQKLTNSIQKKWQLLQDEVANRKTLLHVAALIMQYFTESNEADSQLREWQPVLTSRDYGKDESSAEALLQRHLRLEKEIAAYSPEVRRLGELAISAAQKAPLMADLLENRNESDTSLQEHGKEDLGSRSGSLIKSSHGRDRSPATLTLPVVKQQIPQAKIWFTYKGNEFTLNRGDVLELVDGTNPDKWLLKDTTGRQIAVPTTYLTEIEPKVVNVTVARVSAQSSPASGKRLSPGKSVKAPDSTESQSSALPTHDQHFNPDSIWKTQNKINASYQKLQKFAESRRKALEEVIKLHRFYGSCREFQSWMDNKEKVFHTLTPKSDNVDVIQHKYQNFLTKLAPGKSRLEEINQLAEEFVKSSPERQDEIRSLQNQINQRWRNLEAMKEKKDSELIGVADVKTFLEDCQSMQLLLQDKIKHFMGTEPSSTPMGLEAERRSLVNTEHDIYALECKIMYLKSMAKSIGNTNPAESLAIKKQVEEMERLLAKLKEQAAEKKRNLQIAQDHQTFLQENRKLLLWVDGMKEKLTSDEMGSDVASTEQLIKEHHYLLKEIDCVKDRYKQLHEMGKKVSDGKPSCAPEVQDSLTKLSRDTGELGDLWTQRKKKLEEGLELQKFLREADRINAALSSHEAFLRVEVPTDELGTVRSLLKRHEEFQNLLTAVTHRVKALMQSADKLAQNGHFAAPTIAERVVNTKIRLNELTQQSEKRKNNLLDSLRLQEFNREATELILWMEEKYKIAEDESYRDPTNILRKLKWHEAAEKEMKANEVHFEQFKNVGTQLIKEDHYAQKAIQAKVMELDNKWLKLNNKMAERGDKLRQAGQQEQLMELLQDAKEKIEKIERVLLDTQTGHNLRSSRDLLKNHRQLENETRELADKMNSIVSHAKKMATNHFNSLGIMEETQKYLKRFESLQEPLAQRGELLQAKVDEFQFYHYYDLEIKWISERMPIANSTNLGKSLDSAQSLFQKHKELQVEVNAHKPQVQKVMEIGKGMSVSRHPSAQKIEEACNDLKHNWVELEKACEERTKLLQHNVQLQQFLSETSDLENWVAEKRPLVTSKDYGKDQPATLHLIKKHKATEHEIEVYQNLAKQLDNAGQALLLHGSVGFNEVDGPHERVHSLLHDLQDCAAVRSKKLEEALSLHEYLRESKELHEWINQQIQVASSKDYGKDYEHVLVLRAKYDTFKHQMEVSAQRVAACHQLADSLMDLGHSESKEIRQKQKQLRNSWEQLLELTHLRGNRLQDAEAIHKSYWDLTEALTQIEEKITSVPDGIANDLSGVQSQLRKHEALEHGLSGNEQQLQELIDAADAVVHRCSEDQAVLLQEKQQAVVEKWEILKNKVEQRRTDLERACRLHLFLTKARDYCSWAAEMMREMKAEETIRDVSNSSQQIKGHQDLRVQIEAQEDTYNQLVERGKSLLQEEKTPTTQVLDKLQGLSKENNCLYHQWGVKKELLERVYLEQIFYRDADNMEKILNSQEISLKSSDLASSVDEVERSIKKHEAFEKLLGSQDEKMVSLQDQAARLQSEEDRNRENMHIKQKLNSVLERRMRIKELSSTRRKELDIALLLALFNQNVAEVENWIQERMQQLEDTAQQGFSDLQGKLKVLQKHQVFEAEILANEKIITDVTEKGESLISQRHPKTADISRKSRTLQEHWEKLKRAVATRGKMLEDSRDFLEFLQKVDQIEAWIREKEVMITVGDVGEDYEHCQQLMKKLSEFRGAGSRTELTVDDAHIKAINALATKLELQNKEEVKTVHQRQQQLNDRWSSFHGNLNKYRRKLEEALQVHALIREINDITERMSEKSSIMQALDYGKDVETVANLIRRHEETEREIKVIQSKSETLESQVNLLSDRNPVMNDKLGTKQREMVQSWQKLQQEAKQRKGKLAASYQLQKFNADVSELLEWVQSAWSTMESGGLPKSPDEAETMVKEHQERKAEIETLGERFGSLKNYGEKLTSSGYYGTPEIHHSLSKMEKAWSELVSAWKERSLKLSEARNLQTFFGYVEQNESWLSSKEAFLSNEDLGDSLASVESLQVKHEQFRKAIEAQMDKIDVMESFAQQLRQNKHYDSDNIANKCQAVLDRKKKMLENAETRGRRLEESRLLQKFLRHSYETATWINEKNSIALDENWHDPSNLQTKLQKHQTFEAEIMANRNTLDSIQMEGEKILGEGHYAPDAVNARLRDIGELWNELHRNCEKKKSRLQDAYKALVFQRSIDDVEKWLDHLESELATSDSTKDLMTLNTLLKKQTELEEEIASHEDWIKALVDKAQEFRRAKHFLSDEMQDRVDITVQRYKSLGEPLHGRRAVLEAKRLLHQFFQDVDEEIAWVQEKLPLASSKDYGHSLTTAQSLLEKHQNLENEISSREALTKAATTTGQKLVQANHFASNEISNRLQKLGAAMATLKEETKLRQKRLVQACEAQQFLTELLEAESWMADRGYVLGTTDCGKSEDSTKALLRKLEATNLDLEGFKPRVMKLQGTGSNLTTSENPECVNVIPKLHTVVKEYETLLDKSRSLKEQLLEQDQWFQFQKAVEVVEAWLSSKQSVAESNDYGKDLEEVEVQEKKFQDFMKEIESLGQTKMIGIHEMVSSLTNNSHGRLAEIRYRTNELNALWEHLCKTINHRGENLEAAHNIHQFDHDVDELRSWMQEKEAVADTDDYGYDLPGVRTLLSQHEGLERDLAAIKKEVQRVHGEAQRISQEYPQVKENVAERLMGVKECWEKLFKKCQERKERLVQAEQVQLYFNECREFMVWAKEMLAVLMSEELANDIIGAELLIKRHEEYKREIHKQWLKLKEMQLVGNTLVEKGHFMSEEIKEKLLEQSELARKVADCWEVRKELYEENLEIQLLLRELEQAESWLSAKEGLLLDPNYGNSVSNVENLLKKHEDFEKMLLAQEDKFDQLNRKTKRELKLLKQMTTDGDGQKGSSSFIKVPSLKRKPSDQKTNPSKLQDRGVFSKFTPPSLTLKDPICVVSPTEGSVDFSDPFSLWSNSQTGSLNNSPDMASPSTLTQSPLVPKLMGLQATSLESRAPLSSPLTSRLTTQQFFNNIGEPDSEVSSVSPEKKFHGCHKADIKEATSNSPLDTDQNVFDFSTKEPSQHSFSSEQAVNRGLITTQDPIIMGYLEAQHRLLSGGKTASSISWDDYYVTLSNQTLLFYKTKKNADQNVAHVPPIDTTGARCETVMDNPGKENTFSLRLVDGAEYLFSAPSATKMEIWIQALQKKRVENNMEGMDMPVTVNSLHRPRRIPSFQLPPEAASLENTIEANTISKIVATTQESVLKETRTPELVLEKKDRDSILTQVQTDAASGKEKRGKDRHNFRRLFHRK</sequence>
<dbReference type="Gene3D" id="2.30.29.30">
    <property type="entry name" value="Pleckstrin-homology domain (PH domain)/Phosphotyrosine-binding domain (PTB)"/>
    <property type="match status" value="1"/>
</dbReference>
<dbReference type="FunFam" id="1.10.418.10:FF:000001">
    <property type="entry name" value="Actinin alpha 1"/>
    <property type="match status" value="1"/>
</dbReference>
<dbReference type="Pfam" id="PF00169">
    <property type="entry name" value="PH"/>
    <property type="match status" value="1"/>
</dbReference>
<evidence type="ECO:0000259" key="15">
    <source>
        <dbReference type="PROSITE" id="PS50002"/>
    </source>
</evidence>
<feature type="compositionally biased region" description="Polar residues" evidence="14">
    <location>
        <begin position="3593"/>
        <end position="3607"/>
    </location>
</feature>
<evidence type="ECO:0000256" key="10">
    <source>
        <dbReference type="ARBA" id="ARBA00023203"/>
    </source>
</evidence>
<keyword evidence="8" id="KW-0493">Microtubule</keyword>
<dbReference type="InterPro" id="IPR001452">
    <property type="entry name" value="SH3_domain"/>
</dbReference>
<dbReference type="GO" id="GO:0016020">
    <property type="term" value="C:membrane"/>
    <property type="evidence" value="ECO:0007669"/>
    <property type="project" value="UniProtKB-ARBA"/>
</dbReference>
<feature type="coiled-coil region" evidence="13">
    <location>
        <begin position="3344"/>
        <end position="3378"/>
    </location>
</feature>
<dbReference type="FunFam" id="1.10.418.10:FF:000043">
    <property type="entry name" value="Spectrin beta chain, non-erythrocytic"/>
    <property type="match status" value="1"/>
</dbReference>
<dbReference type="FunFam" id="2.30.29.30:FF:000024">
    <property type="entry name" value="Spectrin beta chain"/>
    <property type="match status" value="1"/>
</dbReference>
<feature type="domain" description="Calponin-homology (CH)" evidence="17">
    <location>
        <begin position="19"/>
        <end position="124"/>
    </location>
</feature>
<dbReference type="InterPro" id="IPR001605">
    <property type="entry name" value="PH_dom-spectrin-type"/>
</dbReference>
<evidence type="ECO:0000256" key="4">
    <source>
        <dbReference type="ARBA" id="ARBA00022467"/>
    </source>
</evidence>
<dbReference type="InterPro" id="IPR001849">
    <property type="entry name" value="PH_domain"/>
</dbReference>
<feature type="coiled-coil region" evidence="13">
    <location>
        <begin position="2496"/>
        <end position="2523"/>
    </location>
</feature>
<dbReference type="PROSITE" id="PS50003">
    <property type="entry name" value="PH_DOMAIN"/>
    <property type="match status" value="1"/>
</dbReference>
<evidence type="ECO:0000256" key="2">
    <source>
        <dbReference type="ARBA" id="ARBA00006826"/>
    </source>
</evidence>
<dbReference type="GO" id="GO:0005085">
    <property type="term" value="F:guanyl-nucleotide exchange factor activity"/>
    <property type="evidence" value="ECO:0007669"/>
    <property type="project" value="UniProtKB-KW"/>
</dbReference>
<keyword evidence="19" id="KW-1185">Reference proteome</keyword>
<dbReference type="GO" id="GO:0003779">
    <property type="term" value="F:actin binding"/>
    <property type="evidence" value="ECO:0007669"/>
    <property type="project" value="UniProtKB-KW"/>
</dbReference>
<evidence type="ECO:0000313" key="19">
    <source>
        <dbReference type="Proteomes" id="UP001066276"/>
    </source>
</evidence>
<feature type="coiled-coil region" evidence="13">
    <location>
        <begin position="1150"/>
        <end position="1184"/>
    </location>
</feature>
<dbReference type="Pfam" id="PF00435">
    <property type="entry name" value="Spectrin"/>
    <property type="match status" value="29"/>
</dbReference>
<dbReference type="PRINTS" id="PR00683">
    <property type="entry name" value="SPECTRINPH"/>
</dbReference>
<feature type="coiled-coil region" evidence="13">
    <location>
        <begin position="2070"/>
        <end position="2097"/>
    </location>
</feature>
<dbReference type="GO" id="GO:0051693">
    <property type="term" value="P:actin filament capping"/>
    <property type="evidence" value="ECO:0007669"/>
    <property type="project" value="UniProtKB-KW"/>
</dbReference>
<evidence type="ECO:0000256" key="11">
    <source>
        <dbReference type="ARBA" id="ARBA00023212"/>
    </source>
</evidence>
<feature type="region of interest" description="Disordered" evidence="14">
    <location>
        <begin position="3593"/>
        <end position="3633"/>
    </location>
</feature>
<dbReference type="CDD" id="cd21247">
    <property type="entry name" value="CH_SPTBN5_rpt1"/>
    <property type="match status" value="1"/>
</dbReference>
<dbReference type="FunFam" id="1.20.58.60:FF:000017">
    <property type="entry name" value="Spectrin alpha chain, non-erythrocytic 1"/>
    <property type="match status" value="1"/>
</dbReference>
<evidence type="ECO:0000256" key="8">
    <source>
        <dbReference type="ARBA" id="ARBA00022701"/>
    </source>
</evidence>
<evidence type="ECO:0000259" key="17">
    <source>
        <dbReference type="PROSITE" id="PS50021"/>
    </source>
</evidence>
<dbReference type="FunFam" id="1.20.58.60:FF:000007">
    <property type="entry name" value="Spectrin alpha chain non-erythrocytic 1"/>
    <property type="match status" value="2"/>
</dbReference>
<dbReference type="PROSITE" id="PS00020">
    <property type="entry name" value="ACTININ_2"/>
    <property type="match status" value="1"/>
</dbReference>
<keyword evidence="6" id="KW-0597">Phosphoprotein</keyword>
<keyword evidence="7" id="KW-0344">Guanine-nucleotide releasing factor</keyword>
<evidence type="ECO:0000256" key="12">
    <source>
        <dbReference type="PROSITE-ProRule" id="PRU00192"/>
    </source>
</evidence>
<dbReference type="PROSITE" id="PS50002">
    <property type="entry name" value="SH3"/>
    <property type="match status" value="1"/>
</dbReference>
<comment type="subcellular location">
    <subcellularLocation>
        <location evidence="1">Cytoplasm</location>
        <location evidence="1">Cytoskeleton</location>
    </subcellularLocation>
</comment>
<dbReference type="PROSITE" id="PS00019">
    <property type="entry name" value="ACTININ_1"/>
    <property type="match status" value="1"/>
</dbReference>
<protein>
    <recommendedName>
        <fullName evidence="20">Spectrin beta chain, non-erythrocytic 5</fullName>
    </recommendedName>
</protein>
<feature type="region of interest" description="Disordered" evidence="14">
    <location>
        <begin position="903"/>
        <end position="941"/>
    </location>
</feature>
<dbReference type="GO" id="GO:0005874">
    <property type="term" value="C:microtubule"/>
    <property type="evidence" value="ECO:0007669"/>
    <property type="project" value="UniProtKB-KW"/>
</dbReference>
<dbReference type="SUPFAM" id="SSF46966">
    <property type="entry name" value="Spectrin repeat"/>
    <property type="match status" value="25"/>
</dbReference>
<comment type="caution">
    <text evidence="18">The sequence shown here is derived from an EMBL/GenBank/DDBJ whole genome shotgun (WGS) entry which is preliminary data.</text>
</comment>
<feature type="coiled-coil region" evidence="13">
    <location>
        <begin position="1501"/>
        <end position="1554"/>
    </location>
</feature>
<evidence type="ECO:0000256" key="3">
    <source>
        <dbReference type="ARBA" id="ARBA00022443"/>
    </source>
</evidence>
<keyword evidence="9" id="KW-0677">Repeat</keyword>
<dbReference type="FunFam" id="1.20.58.60:FF:000145">
    <property type="entry name" value="Spectrin beta chain, non-erythrocytic"/>
    <property type="match status" value="1"/>
</dbReference>
<feature type="region of interest" description="Disordered" evidence="14">
    <location>
        <begin position="792"/>
        <end position="823"/>
    </location>
</feature>
<dbReference type="InterPro" id="IPR018159">
    <property type="entry name" value="Spectrin/alpha-actinin"/>
</dbReference>
<dbReference type="FunFam" id="1.20.58.60:FF:000011">
    <property type="entry name" value="Spectrin beta chain"/>
    <property type="match status" value="1"/>
</dbReference>
<feature type="compositionally biased region" description="Basic and acidic residues" evidence="14">
    <location>
        <begin position="792"/>
        <end position="806"/>
    </location>
</feature>
<dbReference type="SMART" id="SM00033">
    <property type="entry name" value="CH"/>
    <property type="match status" value="2"/>
</dbReference>
<evidence type="ECO:0000313" key="18">
    <source>
        <dbReference type="EMBL" id="KAJ1103984.1"/>
    </source>
</evidence>
<dbReference type="InterPro" id="IPR002017">
    <property type="entry name" value="Spectrin_repeat"/>
</dbReference>
<feature type="coiled-coil region" evidence="13">
    <location>
        <begin position="2183"/>
        <end position="2210"/>
    </location>
</feature>
<comment type="similarity">
    <text evidence="2">Belongs to the spectrin family.</text>
</comment>
<dbReference type="FunFam" id="1.20.58.60:FF:000293">
    <property type="entry name" value="Spectrin, beta, non-erythrocytic 5"/>
    <property type="match status" value="1"/>
</dbReference>
<accession>A0AAV7MNC0</accession>
<dbReference type="SMART" id="SM00150">
    <property type="entry name" value="SPEC"/>
    <property type="match status" value="30"/>
</dbReference>
<dbReference type="PROSITE" id="PS50021">
    <property type="entry name" value="CH"/>
    <property type="match status" value="2"/>
</dbReference>
<dbReference type="FunFam" id="1.20.58.60:FF:000309">
    <property type="entry name" value="Spectrin beta non-erythrocytic 5"/>
    <property type="match status" value="1"/>
</dbReference>
<dbReference type="InterPro" id="IPR036028">
    <property type="entry name" value="SH3-like_dom_sf"/>
</dbReference>
<evidence type="ECO:0000256" key="7">
    <source>
        <dbReference type="ARBA" id="ARBA00022658"/>
    </source>
</evidence>
<feature type="domain" description="SH3" evidence="15">
    <location>
        <begin position="833"/>
        <end position="890"/>
    </location>
</feature>
<keyword evidence="3 12" id="KW-0728">SH3 domain</keyword>
<dbReference type="Pfam" id="PF00307">
    <property type="entry name" value="CH"/>
    <property type="match status" value="2"/>
</dbReference>
<reference evidence="18" key="1">
    <citation type="journal article" date="2022" name="bioRxiv">
        <title>Sequencing and chromosome-scale assembly of the giantPleurodeles waltlgenome.</title>
        <authorList>
            <person name="Brown T."/>
            <person name="Elewa A."/>
            <person name="Iarovenko S."/>
            <person name="Subramanian E."/>
            <person name="Araus A.J."/>
            <person name="Petzold A."/>
            <person name="Susuki M."/>
            <person name="Suzuki K.-i.T."/>
            <person name="Hayashi T."/>
            <person name="Toyoda A."/>
            <person name="Oliveira C."/>
            <person name="Osipova E."/>
            <person name="Leigh N.D."/>
            <person name="Simon A."/>
            <person name="Yun M.H."/>
        </authorList>
    </citation>
    <scope>NUCLEOTIDE SEQUENCE</scope>
    <source>
        <strain evidence="18">20211129_DDA</strain>
        <tissue evidence="18">Liver</tissue>
    </source>
</reference>
<dbReference type="SUPFAM" id="SSF50044">
    <property type="entry name" value="SH3-domain"/>
    <property type="match status" value="1"/>
</dbReference>
<dbReference type="InterPro" id="IPR011993">
    <property type="entry name" value="PH-like_dom_sf"/>
</dbReference>
<dbReference type="SUPFAM" id="SSF47576">
    <property type="entry name" value="Calponin-homology domain, CH-domain"/>
    <property type="match status" value="1"/>
</dbReference>
<evidence type="ECO:0000259" key="16">
    <source>
        <dbReference type="PROSITE" id="PS50003"/>
    </source>
</evidence>
<evidence type="ECO:0000256" key="9">
    <source>
        <dbReference type="ARBA" id="ARBA00022737"/>
    </source>
</evidence>
<keyword evidence="4" id="KW-0117">Actin capping</keyword>
<keyword evidence="10" id="KW-0009">Actin-binding</keyword>
<evidence type="ECO:0008006" key="20">
    <source>
        <dbReference type="Google" id="ProtNLM"/>
    </source>
</evidence>
<evidence type="ECO:0000256" key="14">
    <source>
        <dbReference type="SAM" id="MobiDB-lite"/>
    </source>
</evidence>
<dbReference type="EMBL" id="JANPWB010000013">
    <property type="protein sequence ID" value="KAJ1103984.1"/>
    <property type="molecule type" value="Genomic_DNA"/>
</dbReference>
<keyword evidence="11" id="KW-0206">Cytoskeleton</keyword>
<feature type="coiled-coil region" evidence="13">
    <location>
        <begin position="3025"/>
        <end position="3084"/>
    </location>
</feature>
<keyword evidence="13" id="KW-0175">Coiled coil</keyword>
<evidence type="ECO:0000256" key="13">
    <source>
        <dbReference type="SAM" id="Coils"/>
    </source>
</evidence>
<dbReference type="InterPro" id="IPR001589">
    <property type="entry name" value="Actinin_actin-bd_CS"/>
</dbReference>
<proteinExistence type="inferred from homology"/>
<evidence type="ECO:0000256" key="1">
    <source>
        <dbReference type="ARBA" id="ARBA00004245"/>
    </source>
</evidence>
<evidence type="ECO:0000256" key="6">
    <source>
        <dbReference type="ARBA" id="ARBA00022553"/>
    </source>
</evidence>
<gene>
    <name evidence="18" type="ORF">NDU88_001400</name>
</gene>
<dbReference type="Gene3D" id="1.20.58.60">
    <property type="match status" value="24"/>
</dbReference>
<dbReference type="SUPFAM" id="SSF50729">
    <property type="entry name" value="PH domain-like"/>
    <property type="match status" value="1"/>
</dbReference>
<dbReference type="GO" id="GO:0005543">
    <property type="term" value="F:phospholipid binding"/>
    <property type="evidence" value="ECO:0007669"/>
    <property type="project" value="InterPro"/>
</dbReference>